<dbReference type="EMBL" id="CAAHFH010000001">
    <property type="protein sequence ID" value="VGO20075.1"/>
    <property type="molecule type" value="Genomic_DNA"/>
</dbReference>
<name>A0A6C2UIN5_9BACT</name>
<dbReference type="Proteomes" id="UP000346198">
    <property type="component" value="Unassembled WGS sequence"/>
</dbReference>
<keyword evidence="1" id="KW-1133">Transmembrane helix</keyword>
<feature type="transmembrane region" description="Helical" evidence="1">
    <location>
        <begin position="20"/>
        <end position="43"/>
    </location>
</feature>
<evidence type="ECO:0000313" key="3">
    <source>
        <dbReference type="Proteomes" id="UP000346198"/>
    </source>
</evidence>
<evidence type="ECO:0000313" key="2">
    <source>
        <dbReference type="EMBL" id="VGO20075.1"/>
    </source>
</evidence>
<proteinExistence type="predicted"/>
<evidence type="ECO:0000256" key="1">
    <source>
        <dbReference type="SAM" id="Phobius"/>
    </source>
</evidence>
<reference evidence="2 3" key="1">
    <citation type="submission" date="2019-04" db="EMBL/GenBank/DDBJ databases">
        <authorList>
            <person name="Van Vliet M D."/>
        </authorList>
    </citation>
    <scope>NUCLEOTIDE SEQUENCE [LARGE SCALE GENOMIC DNA]</scope>
    <source>
        <strain evidence="2 3">F21</strain>
    </source>
</reference>
<accession>A0A6C2UIN5</accession>
<keyword evidence="3" id="KW-1185">Reference proteome</keyword>
<protein>
    <submittedName>
        <fullName evidence="2">Uncharacterized protein</fullName>
    </submittedName>
</protein>
<sequence>MTCPRVDFLKKNELRYQGAVSLRFIFVGIVVTPVLFIAILSGVKLIQYSGVQSELKASHEIWADLEPRLKLYQDESHGVAVNQQALDLFDGWTNAQVSFVGLLSGIQDIVPSEIQFTRLSIQSETKTSIHKNASNLGLDYKLLIEGVSQGQQAENEVIAFRKNLLDRQEVADVFDSIILASMRKRSAAAGSVLREFRLEGINQEGGLK</sequence>
<keyword evidence="1" id="KW-0812">Transmembrane</keyword>
<gene>
    <name evidence="2" type="ORF">SCARR_02135</name>
</gene>
<dbReference type="AlphaFoldDB" id="A0A6C2UIN5"/>
<dbReference type="RefSeq" id="WP_136061520.1">
    <property type="nucleotide sequence ID" value="NZ_CAAHFH010000001.1"/>
</dbReference>
<keyword evidence="1" id="KW-0472">Membrane</keyword>
<organism evidence="2 3">
    <name type="scientific">Pontiella sulfatireligans</name>
    <dbReference type="NCBI Taxonomy" id="2750658"/>
    <lineage>
        <taxon>Bacteria</taxon>
        <taxon>Pseudomonadati</taxon>
        <taxon>Kiritimatiellota</taxon>
        <taxon>Kiritimatiellia</taxon>
        <taxon>Kiritimatiellales</taxon>
        <taxon>Pontiellaceae</taxon>
        <taxon>Pontiella</taxon>
    </lineage>
</organism>